<gene>
    <name evidence="1" type="ORF">A3D65_03620</name>
</gene>
<dbReference type="AlphaFoldDB" id="A0A1G2D2F4"/>
<proteinExistence type="predicted"/>
<dbReference type="Proteomes" id="UP000177996">
    <property type="component" value="Unassembled WGS sequence"/>
</dbReference>
<reference evidence="1 2" key="1">
    <citation type="journal article" date="2016" name="Nat. Commun.">
        <title>Thousands of microbial genomes shed light on interconnected biogeochemical processes in an aquifer system.</title>
        <authorList>
            <person name="Anantharaman K."/>
            <person name="Brown C.T."/>
            <person name="Hug L.A."/>
            <person name="Sharon I."/>
            <person name="Castelle C.J."/>
            <person name="Probst A.J."/>
            <person name="Thomas B.C."/>
            <person name="Singh A."/>
            <person name="Wilkins M.J."/>
            <person name="Karaoz U."/>
            <person name="Brodie E.L."/>
            <person name="Williams K.H."/>
            <person name="Hubbard S.S."/>
            <person name="Banfield J.F."/>
        </authorList>
    </citation>
    <scope>NUCLEOTIDE SEQUENCE [LARGE SCALE GENOMIC DNA]</scope>
</reference>
<evidence type="ECO:0000313" key="2">
    <source>
        <dbReference type="Proteomes" id="UP000177996"/>
    </source>
</evidence>
<evidence type="ECO:0000313" key="1">
    <source>
        <dbReference type="EMBL" id="OGZ07140.1"/>
    </source>
</evidence>
<protein>
    <submittedName>
        <fullName evidence="1">Uncharacterized protein</fullName>
    </submittedName>
</protein>
<organism evidence="1 2">
    <name type="scientific">Candidatus Lloydbacteria bacterium RIFCSPHIGHO2_02_FULL_50_13</name>
    <dbReference type="NCBI Taxonomy" id="1798661"/>
    <lineage>
        <taxon>Bacteria</taxon>
        <taxon>Candidatus Lloydiibacteriota</taxon>
    </lineage>
</organism>
<dbReference type="EMBL" id="MHLL01000068">
    <property type="protein sequence ID" value="OGZ07140.1"/>
    <property type="molecule type" value="Genomic_DNA"/>
</dbReference>
<name>A0A1G2D2F4_9BACT</name>
<accession>A0A1G2D2F4</accession>
<sequence length="65" mass="7381">MIVAWKRVRLKRARFFSYKLIRHATRDGTTGKFFGGGASHRPLRDNMRPFIPALQCGAGYSGLLQ</sequence>
<comment type="caution">
    <text evidence="1">The sequence shown here is derived from an EMBL/GenBank/DDBJ whole genome shotgun (WGS) entry which is preliminary data.</text>
</comment>